<reference evidence="11 12" key="1">
    <citation type="submission" date="2022-05" db="EMBL/GenBank/DDBJ databases">
        <authorList>
            <consortium name="Genoscope - CEA"/>
            <person name="William W."/>
        </authorList>
    </citation>
    <scope>NUCLEOTIDE SEQUENCE [LARGE SCALE GENOMIC DNA]</scope>
</reference>
<evidence type="ECO:0000256" key="3">
    <source>
        <dbReference type="ARBA" id="ARBA00022737"/>
    </source>
</evidence>
<dbReference type="InterPro" id="IPR000315">
    <property type="entry name" value="Znf_B-box"/>
</dbReference>
<feature type="domain" description="B box-type" evidence="10">
    <location>
        <begin position="94"/>
        <end position="141"/>
    </location>
</feature>
<dbReference type="InterPro" id="IPR001841">
    <property type="entry name" value="Znf_RING"/>
</dbReference>
<dbReference type="Gene3D" id="3.30.40.10">
    <property type="entry name" value="Zinc/RING finger domain, C3HC4 (zinc finger)"/>
    <property type="match status" value="1"/>
</dbReference>
<feature type="repeat" description="Filamin" evidence="7">
    <location>
        <begin position="354"/>
        <end position="463"/>
    </location>
</feature>
<dbReference type="Gene3D" id="3.30.160.60">
    <property type="entry name" value="Classic Zinc Finger"/>
    <property type="match status" value="1"/>
</dbReference>
<dbReference type="InterPro" id="IPR013783">
    <property type="entry name" value="Ig-like_fold"/>
</dbReference>
<dbReference type="InterPro" id="IPR017907">
    <property type="entry name" value="Znf_RING_CS"/>
</dbReference>
<evidence type="ECO:0000256" key="4">
    <source>
        <dbReference type="ARBA" id="ARBA00022771"/>
    </source>
</evidence>
<dbReference type="InterPro" id="IPR047153">
    <property type="entry name" value="TRIM45/56/19-like"/>
</dbReference>
<keyword evidence="3" id="KW-0677">Repeat</keyword>
<dbReference type="InterPro" id="IPR001298">
    <property type="entry name" value="Filamin/ABP280_rpt"/>
</dbReference>
<dbReference type="Pfam" id="PF00097">
    <property type="entry name" value="zf-C3HC4"/>
    <property type="match status" value="1"/>
</dbReference>
<keyword evidence="12" id="KW-1185">Reference proteome</keyword>
<dbReference type="SUPFAM" id="SSF81296">
    <property type="entry name" value="E set domains"/>
    <property type="match status" value="1"/>
</dbReference>
<dbReference type="SMART" id="SM00557">
    <property type="entry name" value="IG_FLMN"/>
    <property type="match status" value="1"/>
</dbReference>
<dbReference type="Pfam" id="PF00643">
    <property type="entry name" value="zf-B_box"/>
    <property type="match status" value="1"/>
</dbReference>
<evidence type="ECO:0008006" key="13">
    <source>
        <dbReference type="Google" id="ProtNLM"/>
    </source>
</evidence>
<dbReference type="SUPFAM" id="SSF57845">
    <property type="entry name" value="B-box zinc-binding domain"/>
    <property type="match status" value="1"/>
</dbReference>
<keyword evidence="2" id="KW-0479">Metal-binding</keyword>
<evidence type="ECO:0000256" key="7">
    <source>
        <dbReference type="PROSITE-ProRule" id="PRU00087"/>
    </source>
</evidence>
<feature type="non-terminal residue" evidence="11">
    <location>
        <position position="506"/>
    </location>
</feature>
<dbReference type="PROSITE" id="PS00518">
    <property type="entry name" value="ZF_RING_1"/>
    <property type="match status" value="1"/>
</dbReference>
<dbReference type="Proteomes" id="UP001159405">
    <property type="component" value="Unassembled WGS sequence"/>
</dbReference>
<evidence type="ECO:0000256" key="6">
    <source>
        <dbReference type="PROSITE-ProRule" id="PRU00024"/>
    </source>
</evidence>
<name>A0ABN8NFT1_9CNID</name>
<evidence type="ECO:0000256" key="1">
    <source>
        <dbReference type="ARBA" id="ARBA00008518"/>
    </source>
</evidence>
<dbReference type="Pfam" id="PF00630">
    <property type="entry name" value="Filamin"/>
    <property type="match status" value="1"/>
</dbReference>
<dbReference type="PANTHER" id="PTHR25462:SF296">
    <property type="entry name" value="MEIOTIC P26, ISOFORM F"/>
    <property type="match status" value="1"/>
</dbReference>
<feature type="domain" description="B box-type" evidence="10">
    <location>
        <begin position="148"/>
        <end position="189"/>
    </location>
</feature>
<dbReference type="PANTHER" id="PTHR25462">
    <property type="entry name" value="BONUS, ISOFORM C-RELATED"/>
    <property type="match status" value="1"/>
</dbReference>
<feature type="region of interest" description="Disordered" evidence="8">
    <location>
        <begin position="486"/>
        <end position="506"/>
    </location>
</feature>
<dbReference type="SMART" id="SM00502">
    <property type="entry name" value="BBC"/>
    <property type="match status" value="1"/>
</dbReference>
<accession>A0ABN8NFT1</accession>
<keyword evidence="4 6" id="KW-0863">Zinc-finger</keyword>
<dbReference type="InterPro" id="IPR014756">
    <property type="entry name" value="Ig_E-set"/>
</dbReference>
<evidence type="ECO:0000313" key="11">
    <source>
        <dbReference type="EMBL" id="CAH3106497.1"/>
    </source>
</evidence>
<dbReference type="InterPro" id="IPR018957">
    <property type="entry name" value="Znf_C3HC4_RING-type"/>
</dbReference>
<evidence type="ECO:0000256" key="5">
    <source>
        <dbReference type="ARBA" id="ARBA00022833"/>
    </source>
</evidence>
<evidence type="ECO:0000259" key="9">
    <source>
        <dbReference type="PROSITE" id="PS50089"/>
    </source>
</evidence>
<dbReference type="InterPro" id="IPR013083">
    <property type="entry name" value="Znf_RING/FYVE/PHD"/>
</dbReference>
<evidence type="ECO:0000256" key="8">
    <source>
        <dbReference type="SAM" id="MobiDB-lite"/>
    </source>
</evidence>
<comment type="similarity">
    <text evidence="1">Belongs to the TRIM/RBCC family.</text>
</comment>
<dbReference type="InterPro" id="IPR017868">
    <property type="entry name" value="Filamin/ABP280_repeat-like"/>
</dbReference>
<feature type="compositionally biased region" description="Acidic residues" evidence="8">
    <location>
        <begin position="490"/>
        <end position="506"/>
    </location>
</feature>
<evidence type="ECO:0000313" key="12">
    <source>
        <dbReference type="Proteomes" id="UP001159405"/>
    </source>
</evidence>
<dbReference type="SUPFAM" id="SSF57850">
    <property type="entry name" value="RING/U-box"/>
    <property type="match status" value="1"/>
</dbReference>
<comment type="caution">
    <text evidence="11">The sequence shown here is derived from an EMBL/GenBank/DDBJ whole genome shotgun (WGS) entry which is preliminary data.</text>
</comment>
<dbReference type="InterPro" id="IPR003649">
    <property type="entry name" value="Bbox_C"/>
</dbReference>
<evidence type="ECO:0000256" key="2">
    <source>
        <dbReference type="ARBA" id="ARBA00022723"/>
    </source>
</evidence>
<dbReference type="PROSITE" id="PS50194">
    <property type="entry name" value="FILAMIN_REPEAT"/>
    <property type="match status" value="1"/>
</dbReference>
<dbReference type="PROSITE" id="PS50119">
    <property type="entry name" value="ZF_BBOX"/>
    <property type="match status" value="2"/>
</dbReference>
<organism evidence="11 12">
    <name type="scientific">Porites lobata</name>
    <dbReference type="NCBI Taxonomy" id="104759"/>
    <lineage>
        <taxon>Eukaryota</taxon>
        <taxon>Metazoa</taxon>
        <taxon>Cnidaria</taxon>
        <taxon>Anthozoa</taxon>
        <taxon>Hexacorallia</taxon>
        <taxon>Scleractinia</taxon>
        <taxon>Fungiina</taxon>
        <taxon>Poritidae</taxon>
        <taxon>Porites</taxon>
    </lineage>
</organism>
<dbReference type="SMART" id="SM00336">
    <property type="entry name" value="BBOX"/>
    <property type="match status" value="2"/>
</dbReference>
<dbReference type="EMBL" id="CALNXK010000019">
    <property type="protein sequence ID" value="CAH3106497.1"/>
    <property type="molecule type" value="Genomic_DNA"/>
</dbReference>
<keyword evidence="5" id="KW-0862">Zinc</keyword>
<sequence length="506" mass="55926">MAKAASLADTLGKHLECAVCLDQYNEPKVLPCLHSFCKSCLQGLLTLEGAVCKIICPTCRSSAEIPQGQVDLLPANFFVNNLLSVVALHEESENRKLECDICDSGDPPANRCTTCSYFLCAFCTQAHQRARNTRSHNLVSVEGSAAVTKSAVCKEHDGEVIKLFCNTCEEAICRDCTIVEHRDHNYTFVKDAFSKGKESLLKALADTKEKADVLEKAVKGVLEMKRSVHSCANQTKQEVVECCDELTDCIAARKTYLVDRVEEFKKAKLKSLDVQQEQLEKALASVQSSVQFTEKAVENGSEVEILNTHKQIFSQLQDLKLAKWQLEPCVNESLSFTGNGHLKEDISTFGIVSDVVTDAGMSTVTMENGPEGVMYSSLCGQPVKFRIIAKESNGRRRKEGGDIFKAFVNTANPLRSQVKQIPVKDCGNGTYSFCHTPMETGFFELSVQVKGSHIRESPFQWSVRDQNSLGELILCAKKLTAKYSYKGDGDYVDDDDDVNDDDDGEN</sequence>
<gene>
    <name evidence="11" type="ORF">PLOB_00014870</name>
</gene>
<proteinExistence type="inferred from homology"/>
<feature type="domain" description="RING-type" evidence="9">
    <location>
        <begin position="17"/>
        <end position="60"/>
    </location>
</feature>
<dbReference type="Gene3D" id="4.10.830.40">
    <property type="match status" value="1"/>
</dbReference>
<protein>
    <recommendedName>
        <fullName evidence="13">Tripartite motif-containing 45-like</fullName>
    </recommendedName>
</protein>
<dbReference type="Gene3D" id="2.60.40.10">
    <property type="entry name" value="Immunoglobulins"/>
    <property type="match status" value="1"/>
</dbReference>
<dbReference type="SMART" id="SM00184">
    <property type="entry name" value="RING"/>
    <property type="match status" value="2"/>
</dbReference>
<dbReference type="PROSITE" id="PS50089">
    <property type="entry name" value="ZF_RING_2"/>
    <property type="match status" value="1"/>
</dbReference>
<evidence type="ECO:0000259" key="10">
    <source>
        <dbReference type="PROSITE" id="PS50119"/>
    </source>
</evidence>